<feature type="compositionally biased region" description="Polar residues" evidence="1">
    <location>
        <begin position="40"/>
        <end position="72"/>
    </location>
</feature>
<proteinExistence type="predicted"/>
<feature type="compositionally biased region" description="Polar residues" evidence="1">
    <location>
        <begin position="79"/>
        <end position="91"/>
    </location>
</feature>
<feature type="compositionally biased region" description="Basic and acidic residues" evidence="1">
    <location>
        <begin position="436"/>
        <end position="459"/>
    </location>
</feature>
<dbReference type="CDD" id="cd01650">
    <property type="entry name" value="RT_nLTR_like"/>
    <property type="match status" value="1"/>
</dbReference>
<protein>
    <recommendedName>
        <fullName evidence="2">Reverse transcriptase domain-containing protein</fullName>
    </recommendedName>
</protein>
<gene>
    <name evidence="3" type="ORF">ONE63_009051</name>
</gene>
<feature type="region of interest" description="Disordered" evidence="1">
    <location>
        <begin position="1"/>
        <end position="95"/>
    </location>
</feature>
<feature type="compositionally biased region" description="Low complexity" evidence="1">
    <location>
        <begin position="461"/>
        <end position="474"/>
    </location>
</feature>
<organism evidence="3 4">
    <name type="scientific">Megalurothrips usitatus</name>
    <name type="common">bean blossom thrips</name>
    <dbReference type="NCBI Taxonomy" id="439358"/>
    <lineage>
        <taxon>Eukaryota</taxon>
        <taxon>Metazoa</taxon>
        <taxon>Ecdysozoa</taxon>
        <taxon>Arthropoda</taxon>
        <taxon>Hexapoda</taxon>
        <taxon>Insecta</taxon>
        <taxon>Pterygota</taxon>
        <taxon>Neoptera</taxon>
        <taxon>Paraneoptera</taxon>
        <taxon>Thysanoptera</taxon>
        <taxon>Terebrantia</taxon>
        <taxon>Thripoidea</taxon>
        <taxon>Thripidae</taxon>
        <taxon>Megalurothrips</taxon>
    </lineage>
</organism>
<dbReference type="Pfam" id="PF00078">
    <property type="entry name" value="RVT_1"/>
    <property type="match status" value="1"/>
</dbReference>
<evidence type="ECO:0000313" key="3">
    <source>
        <dbReference type="EMBL" id="KAJ1525857.1"/>
    </source>
</evidence>
<feature type="region of interest" description="Disordered" evidence="1">
    <location>
        <begin position="303"/>
        <end position="415"/>
    </location>
</feature>
<feature type="compositionally biased region" description="Basic and acidic residues" evidence="1">
    <location>
        <begin position="16"/>
        <end position="31"/>
    </location>
</feature>
<dbReference type="InterPro" id="IPR000477">
    <property type="entry name" value="RT_dom"/>
</dbReference>
<dbReference type="InterPro" id="IPR026960">
    <property type="entry name" value="RVT-Znf"/>
</dbReference>
<dbReference type="PANTHER" id="PTHR19446">
    <property type="entry name" value="REVERSE TRANSCRIPTASES"/>
    <property type="match status" value="1"/>
</dbReference>
<dbReference type="Pfam" id="PF13966">
    <property type="entry name" value="zf-RVT"/>
    <property type="match status" value="1"/>
</dbReference>
<sequence length="1617" mass="186060">MHSPWGSRPGSPNNLYRHEERSSRKPQEENNTHLSYAEKLSSSASRLNSTVNNNSNDSGFTSLSSSHPSRTNMDAVAKQTPTSKNQAQPTPQDVYVPSKKNAIVIDNTQEFTQEKCVRAVANQIGGYNIKYCTRLSGGRLCLYLANETMVDKMCKESGIIIDQVFLPCRRYVTHATKIVVSNCPPELPNDKLQELLKPYGTFASPPSRLKLSTTQEDLKHILTWRVVVYMMIPHDALPLPKMLAVVNPEGNKHTLYLDRNEEFCTYCSVSGHSLEKCKKKENDNSLFPAFNPPVSNRLFVHSTPQQSTENKDKQNVSVPVQNVQNDSTPSKSTEQNPNEQNKESCSGFSSLLEALTGQEPKKTTREIETEERRANEERRDTEERREGSEKLDIESRKENTPPPKTTTEKQGTWINFEASPEVLNILEGKSKNKRYHSPDEASSKVLRTEKDPELEKEGFSDTDSTSSINSQSSKQSREVKQQEKQILQNILDELEFKPSLLTKPQLIAFLNEARGKANSKKIAKKYRCNVPSLIEKLEEISLNSSSFNLARKMKRAIEALGLHQNRPMARLDRIYTQNKDLNIISKIAIVPSFSDHSAVTTQLNFRTGRFKPPYWKLDTTLFKSQEYNQIITNITDYFHTLSLEADCDILNLWDDLKIEIKIASQRFMKKLLEENQQQLAILIAQIKHISAFEELSEENEKDLLYIEKEIAKLFQSKSEERLKLLKIDICNEANIQSKFFLRLARQAKPSAIIDQLQINGEVTSNKHQIHSHIRQKFISTFEGPSPPLDPDSPLFKELPKLEDEQRQICEEEITEEEVKDSINKAQLNRAPGLDGLPLELYKFFWNQIGRIFMKVIQNFQKTGKLPNSMKKIVVSPIPKKGDRTLLKNWRPIGLINVDYKIISRIYGTRMSSVISTLLTSDQSYCVPGRTIYDNLHLLRNVIRHSNTSNSQLAILSLDQTEAFNNVSHQYFNHLLTNHGFGPKFCKAITSLLTNSKGFIKIGSCLLAPFTFKKGFRQGDPIAGPLYILSIEPFLRYANNFSKLKGYKIPNSPSVSAKSTAFADDINFFITEDEDFKKINEAYDIFSQQSGGKLNEEKSSLLLCGNWKSRSNYPIQCILNNEGDKFLGVQLGNNPKWEQKNWDDLLIKIKGLLSKWSQYVKLTSYQGRRIICNQLVGSLLIHVLTILQPPQKFILEAQKEINNFLWQGKHWLHPNHLYSKQETGGQNLINIQAKIKLLRLNLANRIQQDLRKSNPSNLFHRYNLSLYGNISPYLFFCHRRQNDFLVGLDCFYQSLAIAWHDLNVSPIFSSLPLQLLRRIPLQGSLLINEEKLKVLKDWEQVGVHTLKSLLNEDGTWNTLEFQNQTSTQQRRLAYNYNQIKVYINKLKKNEEEDEDFFQDIRFQFQPATQKNPVIFPSNNKTLYQTILAQVLTKNPIISQSTIFHKKVIFTSFYCFPTEKKDSDISWRLVHNCLITPKKLYDWNIIERSSCPWCPQEIGDILHMMFNCRTTKSLWNSASQKINKINNTNQKLSLERALCGFPPSSPSAKISNFILNLAKSTIYQTYSRLIKEDNPNEPNYKKIFEARIKYRFCLEEIKANIYNTREEFKKTFMINNFLE</sequence>
<feature type="compositionally biased region" description="Low complexity" evidence="1">
    <location>
        <begin position="315"/>
        <end position="325"/>
    </location>
</feature>
<accession>A0AAV7XLV7</accession>
<feature type="region of interest" description="Disordered" evidence="1">
    <location>
        <begin position="429"/>
        <end position="480"/>
    </location>
</feature>
<feature type="compositionally biased region" description="Polar residues" evidence="1">
    <location>
        <begin position="326"/>
        <end position="349"/>
    </location>
</feature>
<comment type="caution">
    <text evidence="3">The sequence shown here is derived from an EMBL/GenBank/DDBJ whole genome shotgun (WGS) entry which is preliminary data.</text>
</comment>
<evidence type="ECO:0000313" key="4">
    <source>
        <dbReference type="Proteomes" id="UP001075354"/>
    </source>
</evidence>
<dbReference type="Proteomes" id="UP001075354">
    <property type="component" value="Chromosome 7"/>
</dbReference>
<evidence type="ECO:0000259" key="2">
    <source>
        <dbReference type="PROSITE" id="PS50878"/>
    </source>
</evidence>
<keyword evidence="4" id="KW-1185">Reference proteome</keyword>
<feature type="compositionally biased region" description="Basic and acidic residues" evidence="1">
    <location>
        <begin position="359"/>
        <end position="399"/>
    </location>
</feature>
<dbReference type="EMBL" id="JAPTSV010000007">
    <property type="protein sequence ID" value="KAJ1525857.1"/>
    <property type="molecule type" value="Genomic_DNA"/>
</dbReference>
<reference evidence="3" key="1">
    <citation type="submission" date="2022-12" db="EMBL/GenBank/DDBJ databases">
        <title>Chromosome-level genome assembly of the bean flower thrips Megalurothrips usitatus.</title>
        <authorList>
            <person name="Ma L."/>
            <person name="Liu Q."/>
            <person name="Li H."/>
            <person name="Cai W."/>
        </authorList>
    </citation>
    <scope>NUCLEOTIDE SEQUENCE</scope>
    <source>
        <strain evidence="3">Cailab_2022a</strain>
    </source>
</reference>
<feature type="domain" description="Reverse transcriptase" evidence="2">
    <location>
        <begin position="858"/>
        <end position="1130"/>
    </location>
</feature>
<name>A0AAV7XLV7_9NEOP</name>
<evidence type="ECO:0000256" key="1">
    <source>
        <dbReference type="SAM" id="MobiDB-lite"/>
    </source>
</evidence>
<dbReference type="PROSITE" id="PS50878">
    <property type="entry name" value="RT_POL"/>
    <property type="match status" value="1"/>
</dbReference>